<dbReference type="Gene3D" id="3.30.1380.20">
    <property type="entry name" value="Trafficking protein particle complex subunit 3"/>
    <property type="match status" value="1"/>
</dbReference>
<dbReference type="Pfam" id="PF02830">
    <property type="entry name" value="V4R"/>
    <property type="match status" value="1"/>
</dbReference>
<evidence type="ECO:0000313" key="2">
    <source>
        <dbReference type="EMBL" id="HIH21388.1"/>
    </source>
</evidence>
<reference evidence="3" key="2">
    <citation type="submission" date="2021-03" db="EMBL/GenBank/DDBJ databases">
        <authorList>
            <person name="Jaffe A."/>
        </authorList>
    </citation>
    <scope>NUCLEOTIDE SEQUENCE</scope>
    <source>
        <strain evidence="3">RIFCSPLOWO2_01_FULL_43_13</strain>
    </source>
</reference>
<dbReference type="EMBL" id="DUFW01000026">
    <property type="protein sequence ID" value="HIH21388.1"/>
    <property type="molecule type" value="Genomic_DNA"/>
</dbReference>
<dbReference type="Proteomes" id="UP000680185">
    <property type="component" value="Unassembled WGS sequence"/>
</dbReference>
<dbReference type="SUPFAM" id="SSF111126">
    <property type="entry name" value="Ligand-binding domain in the NO signalling and Golgi transport"/>
    <property type="match status" value="1"/>
</dbReference>
<reference evidence="2" key="1">
    <citation type="journal article" date="2020" name="bioRxiv">
        <title>A rank-normalized archaeal taxonomy based on genome phylogeny resolves widespread incomplete and uneven classifications.</title>
        <authorList>
            <person name="Rinke C."/>
            <person name="Chuvochina M."/>
            <person name="Mussig A.J."/>
            <person name="Chaumeil P.-A."/>
            <person name="Waite D.W."/>
            <person name="Whitman W.B."/>
            <person name="Parks D.H."/>
            <person name="Hugenholtz P."/>
        </authorList>
    </citation>
    <scope>NUCLEOTIDE SEQUENCE</scope>
    <source>
        <strain evidence="2">UBA10191</strain>
    </source>
</reference>
<evidence type="ECO:0000313" key="3">
    <source>
        <dbReference type="EMBL" id="MBS3057781.1"/>
    </source>
</evidence>
<comment type="caution">
    <text evidence="2">The sequence shown here is derived from an EMBL/GenBank/DDBJ whole genome shotgun (WGS) entry which is preliminary data.</text>
</comment>
<dbReference type="EMBL" id="JAGVWB010000001">
    <property type="protein sequence ID" value="MBS3057781.1"/>
    <property type="molecule type" value="Genomic_DNA"/>
</dbReference>
<reference evidence="3" key="3">
    <citation type="submission" date="2021-05" db="EMBL/GenBank/DDBJ databases">
        <title>Protein family content uncovers lineage relationships and bacterial pathway maintenance mechanisms in DPANN archaea.</title>
        <authorList>
            <person name="Castelle C.J."/>
            <person name="Meheust R."/>
            <person name="Jaffe A.L."/>
            <person name="Seitz K."/>
            <person name="Gong X."/>
            <person name="Baker B.J."/>
            <person name="Banfield J.F."/>
        </authorList>
    </citation>
    <scope>NUCLEOTIDE SEQUENCE</scope>
    <source>
        <strain evidence="3">RIFCSPLOWO2_01_FULL_43_13</strain>
    </source>
</reference>
<gene>
    <name evidence="2" type="ORF">HA222_01840</name>
    <name evidence="3" type="ORF">J4478_00055</name>
</gene>
<name>A0A7J4JUL1_9ARCH</name>
<dbReference type="AlphaFoldDB" id="A0A7J4JUL1"/>
<evidence type="ECO:0000313" key="4">
    <source>
        <dbReference type="Proteomes" id="UP000590964"/>
    </source>
</evidence>
<dbReference type="SMART" id="SM00989">
    <property type="entry name" value="V4R"/>
    <property type="match status" value="1"/>
</dbReference>
<accession>A0A7J4JUL1</accession>
<protein>
    <submittedName>
        <fullName evidence="3">4-vinyl reductase</fullName>
    </submittedName>
</protein>
<organism evidence="2 4">
    <name type="scientific">Candidatus Iainarchaeum sp</name>
    <dbReference type="NCBI Taxonomy" id="3101447"/>
    <lineage>
        <taxon>Archaea</taxon>
        <taxon>Candidatus Iainarchaeota</taxon>
        <taxon>Candidatus Iainarchaeia</taxon>
        <taxon>Candidatus Iainarchaeales</taxon>
        <taxon>Candidatus Iainarchaeaceae</taxon>
        <taxon>Candidatus Iainarchaeum</taxon>
    </lineage>
</organism>
<feature type="domain" description="4-vinyl reductase 4VR" evidence="1">
    <location>
        <begin position="110"/>
        <end position="173"/>
    </location>
</feature>
<proteinExistence type="predicted"/>
<evidence type="ECO:0000259" key="1">
    <source>
        <dbReference type="SMART" id="SM00989"/>
    </source>
</evidence>
<dbReference type="InterPro" id="IPR024096">
    <property type="entry name" value="NO_sig/Golgi_transp_ligand-bd"/>
</dbReference>
<dbReference type="InterPro" id="IPR004096">
    <property type="entry name" value="V4R"/>
</dbReference>
<sequence>MAFAMLNKFFDKFVFVNQLKFKDYNFSIVDVPFVIVPTDLLASLSLLDNVEFEKKLYYSVKDSFEKQLAPRFRLDFGLEQERFLKFSEVFFTASGFGLLQNIQVDAENKRAIVSVSSSPVAKLLKGKAKRACDHFLRGVLAGIFSSAFKTDVECVERKCLALHEGSCEFVCEPAGKIDFKTKEAQDQLELKL</sequence>
<dbReference type="Proteomes" id="UP000590964">
    <property type="component" value="Unassembled WGS sequence"/>
</dbReference>